<dbReference type="EMBL" id="CAJA01000311">
    <property type="protein sequence ID" value="CCH74067.1"/>
    <property type="molecule type" value="Genomic_DNA"/>
</dbReference>
<comment type="caution">
    <text evidence="2">The sequence shown here is derived from an EMBL/GenBank/DDBJ whole genome shotgun (WGS) entry which is preliminary data.</text>
</comment>
<evidence type="ECO:0000256" key="1">
    <source>
        <dbReference type="SAM" id="MobiDB-lite"/>
    </source>
</evidence>
<sequence length="80" mass="8556">MDQPTLTGGPHTKRLTADVSNGLTPSGALLGRYDTARLCCCDRGQEDQQAVAIKHQEGDDGVSLARSNDQNLWMALGEVT</sequence>
<name>W6JY58_9MICO</name>
<protein>
    <submittedName>
        <fullName evidence="2">Uncharacterized protein</fullName>
    </submittedName>
</protein>
<proteinExistence type="predicted"/>
<organism evidence="2 3">
    <name type="scientific">Nostocoides australiense Ben110</name>
    <dbReference type="NCBI Taxonomy" id="1193182"/>
    <lineage>
        <taxon>Bacteria</taxon>
        <taxon>Bacillati</taxon>
        <taxon>Actinomycetota</taxon>
        <taxon>Actinomycetes</taxon>
        <taxon>Micrococcales</taxon>
        <taxon>Intrasporangiaceae</taxon>
        <taxon>Nostocoides</taxon>
    </lineage>
</organism>
<accession>W6JY58</accession>
<keyword evidence="3" id="KW-1185">Reference proteome</keyword>
<gene>
    <name evidence="2" type="ORF">BN11_3790001</name>
</gene>
<evidence type="ECO:0000313" key="2">
    <source>
        <dbReference type="EMBL" id="CCH74067.1"/>
    </source>
</evidence>
<dbReference type="Proteomes" id="UP000035763">
    <property type="component" value="Unassembled WGS sequence"/>
</dbReference>
<evidence type="ECO:0000313" key="3">
    <source>
        <dbReference type="Proteomes" id="UP000035763"/>
    </source>
</evidence>
<feature type="region of interest" description="Disordered" evidence="1">
    <location>
        <begin position="1"/>
        <end position="21"/>
    </location>
</feature>
<dbReference type="AlphaFoldDB" id="W6JY58"/>
<reference evidence="2 3" key="1">
    <citation type="journal article" date="2013" name="ISME J.">
        <title>A metabolic model for members of the genus Tetrasphaera involved in enhanced biological phosphorus removal.</title>
        <authorList>
            <person name="Kristiansen R."/>
            <person name="Nguyen H.T.T."/>
            <person name="Saunders A.M."/>
            <person name="Nielsen J.L."/>
            <person name="Wimmer R."/>
            <person name="Le V.Q."/>
            <person name="McIlroy S.J."/>
            <person name="Petrovski S."/>
            <person name="Seviour R.J."/>
            <person name="Calteau A."/>
            <person name="Nielsen K.L."/>
            <person name="Nielsen P.H."/>
        </authorList>
    </citation>
    <scope>NUCLEOTIDE SEQUENCE [LARGE SCALE GENOMIC DNA]</scope>
    <source>
        <strain evidence="2 3">Ben110</strain>
    </source>
</reference>